<protein>
    <submittedName>
        <fullName evidence="2">Phage tail protein</fullName>
    </submittedName>
</protein>
<dbReference type="InterPro" id="IPR008841">
    <property type="entry name" value="Siphovirus-type_tail_N"/>
</dbReference>
<evidence type="ECO:0000313" key="2">
    <source>
        <dbReference type="EMBL" id="SDW40715.1"/>
    </source>
</evidence>
<name>A0AAX2DMS3_LISIV</name>
<organism evidence="2 3">
    <name type="scientific">Listeria ivanovii</name>
    <dbReference type="NCBI Taxonomy" id="1638"/>
    <lineage>
        <taxon>Bacteria</taxon>
        <taxon>Bacillati</taxon>
        <taxon>Bacillota</taxon>
        <taxon>Bacilli</taxon>
        <taxon>Bacillales</taxon>
        <taxon>Listeriaceae</taxon>
        <taxon>Listeria</taxon>
    </lineage>
</organism>
<gene>
    <name evidence="2" type="ORF">SAMN05421782_103102</name>
</gene>
<dbReference type="Proteomes" id="UP000183610">
    <property type="component" value="Unassembled WGS sequence"/>
</dbReference>
<proteinExistence type="predicted"/>
<dbReference type="Pfam" id="PF05709">
    <property type="entry name" value="Sipho_tail"/>
    <property type="match status" value="1"/>
</dbReference>
<accession>A0AAX2DMS3</accession>
<evidence type="ECO:0000259" key="1">
    <source>
        <dbReference type="Pfam" id="PF05709"/>
    </source>
</evidence>
<dbReference type="Gene3D" id="2.40.30.200">
    <property type="match status" value="1"/>
</dbReference>
<reference evidence="2 3" key="1">
    <citation type="submission" date="2016-10" db="EMBL/GenBank/DDBJ databases">
        <authorList>
            <person name="Varghese N."/>
            <person name="Submissions S."/>
        </authorList>
    </citation>
    <scope>NUCLEOTIDE SEQUENCE [LARGE SCALE GENOMIC DNA]</scope>
    <source>
        <strain evidence="2 3">ATCC 49954</strain>
    </source>
</reference>
<dbReference type="AlphaFoldDB" id="A0AAX2DMS3"/>
<dbReference type="EMBL" id="FNMX01000003">
    <property type="protein sequence ID" value="SDW40715.1"/>
    <property type="molecule type" value="Genomic_DNA"/>
</dbReference>
<sequence length="272" mass="31153">MSDLFLEIGDKKFSLCQKFPGVFLQEVGRQGPQMNLVSSEVSGVDGAIPGTVSFSPFVFSVQCNLQALDVSDYHLAVKEIYEFLFQRESYYIWSNQMPGIRYEVYPKPFDFSRETEKVALITLEFVVFKGYAESRGTTLDPLTFETNKWQIGMNIQNTEDNTYVFMENKFRVYNASSEMINPLRRHDLDIALTAVGNLRMTNLTTGDTFQYNKALKKSDVLLISGVYPYVNDERCGRDTNHGIITLAKGWNEFEINGVTNVNIAFDFPFIYR</sequence>
<evidence type="ECO:0000313" key="3">
    <source>
        <dbReference type="Proteomes" id="UP000183610"/>
    </source>
</evidence>
<comment type="caution">
    <text evidence="2">The sequence shown here is derived from an EMBL/GenBank/DDBJ whole genome shotgun (WGS) entry which is preliminary data.</text>
</comment>
<dbReference type="RefSeq" id="WP_003718954.1">
    <property type="nucleotide sequence ID" value="NZ_FNMX01000003.1"/>
</dbReference>
<feature type="domain" description="Siphovirus-type tail component RIFT-related" evidence="1">
    <location>
        <begin position="12"/>
        <end position="127"/>
    </location>
</feature>